<evidence type="ECO:0000313" key="2">
    <source>
        <dbReference type="Proteomes" id="UP000807353"/>
    </source>
</evidence>
<dbReference type="Proteomes" id="UP000807353">
    <property type="component" value="Unassembled WGS sequence"/>
</dbReference>
<sequence>MYGALLLLQRLKVMDPRWRPDETLNFPCYIFMCAYMIARKFILDDWVQNKALLYAMEPPFNLRTLNYLERTLMKDLNYNLTIDSALLSDFSKKIKNDFLPSSGPYPTYRWNMVSKTDPRADRLGA</sequence>
<protein>
    <submittedName>
        <fullName evidence="1">Uncharacterized protein</fullName>
    </submittedName>
</protein>
<gene>
    <name evidence="1" type="ORF">BDZ94DRAFT_1269187</name>
</gene>
<name>A0A9P5XXU1_9AGAR</name>
<dbReference type="EMBL" id="MU150325">
    <property type="protein sequence ID" value="KAF9459019.1"/>
    <property type="molecule type" value="Genomic_DNA"/>
</dbReference>
<accession>A0A9P5XXU1</accession>
<dbReference type="AlphaFoldDB" id="A0A9P5XXU1"/>
<reference evidence="1" key="1">
    <citation type="submission" date="2020-11" db="EMBL/GenBank/DDBJ databases">
        <authorList>
            <consortium name="DOE Joint Genome Institute"/>
            <person name="Ahrendt S."/>
            <person name="Riley R."/>
            <person name="Andreopoulos W."/>
            <person name="Labutti K."/>
            <person name="Pangilinan J."/>
            <person name="Ruiz-Duenas F.J."/>
            <person name="Barrasa J.M."/>
            <person name="Sanchez-Garcia M."/>
            <person name="Camarero S."/>
            <person name="Miyauchi S."/>
            <person name="Serrano A."/>
            <person name="Linde D."/>
            <person name="Babiker R."/>
            <person name="Drula E."/>
            <person name="Ayuso-Fernandez I."/>
            <person name="Pacheco R."/>
            <person name="Padilla G."/>
            <person name="Ferreira P."/>
            <person name="Barriuso J."/>
            <person name="Kellner H."/>
            <person name="Castanera R."/>
            <person name="Alfaro M."/>
            <person name="Ramirez L."/>
            <person name="Pisabarro A.G."/>
            <person name="Kuo A."/>
            <person name="Tritt A."/>
            <person name="Lipzen A."/>
            <person name="He G."/>
            <person name="Yan M."/>
            <person name="Ng V."/>
            <person name="Cullen D."/>
            <person name="Martin F."/>
            <person name="Rosso M.-N."/>
            <person name="Henrissat B."/>
            <person name="Hibbett D."/>
            <person name="Martinez A.T."/>
            <person name="Grigoriev I.V."/>
        </authorList>
    </citation>
    <scope>NUCLEOTIDE SEQUENCE</scope>
    <source>
        <strain evidence="1">CBS 247.69</strain>
    </source>
</reference>
<dbReference type="Gene3D" id="1.10.472.10">
    <property type="entry name" value="Cyclin-like"/>
    <property type="match status" value="1"/>
</dbReference>
<proteinExistence type="predicted"/>
<dbReference type="OrthoDB" id="244495at2759"/>
<evidence type="ECO:0000313" key="1">
    <source>
        <dbReference type="EMBL" id="KAF9459019.1"/>
    </source>
</evidence>
<keyword evidence="2" id="KW-1185">Reference proteome</keyword>
<comment type="caution">
    <text evidence="1">The sequence shown here is derived from an EMBL/GenBank/DDBJ whole genome shotgun (WGS) entry which is preliminary data.</text>
</comment>
<organism evidence="1 2">
    <name type="scientific">Collybia nuda</name>
    <dbReference type="NCBI Taxonomy" id="64659"/>
    <lineage>
        <taxon>Eukaryota</taxon>
        <taxon>Fungi</taxon>
        <taxon>Dikarya</taxon>
        <taxon>Basidiomycota</taxon>
        <taxon>Agaricomycotina</taxon>
        <taxon>Agaricomycetes</taxon>
        <taxon>Agaricomycetidae</taxon>
        <taxon>Agaricales</taxon>
        <taxon>Tricholomatineae</taxon>
        <taxon>Clitocybaceae</taxon>
        <taxon>Collybia</taxon>
    </lineage>
</organism>